<dbReference type="EMBL" id="FOHI01000004">
    <property type="protein sequence ID" value="SET24750.1"/>
    <property type="molecule type" value="Genomic_DNA"/>
</dbReference>
<sequence length="526" mass="56046">MAEWFIRPDTSHSGTRNGQSYDFAWGGWSEIVWGSAGVVGGDTLYVCDSHSYAAILTIGAHGATSGSRVTIRGDYTGHPGVITFSSGTYYIDANRNYTTITALTINAGNNACISPGGAPLKALWITNCTFSCGAEAAIRFRTFNTWAYEDCIISGNSFNGGSGSTGGSAIQWYNTAAVVSTISNLQIYGNTFTNCSSQRAVILLRALNTVAVGTKLSDIVIRDNTFTNCSAVAVEAYGPETYGVHAGIRVYNNRITNQSQVGILGGGFSIGGFGPSATPGFGTNDIYNNWCSGLHGLTGFCNPMYGTYRIFNNYAENITSTDIDGCGVLFDHQCKDSVAFSNEFRNITGDSSTGNYRSGFGILVLDATNVTAFGNLIVNCVTGIAFGNKGPGQSSNIHNNTFVNCFQSGVYLVGGANNTTNIVRNNIFTTNNKALPAVKVDSAAWTGESNNCFYGFGAPSKHTLAASTITADPQLNNSYRPLADATKRKGVYLGGKDFYGKQFYNTPNIGAVEDVTNTPRYTLRYR</sequence>
<organism evidence="1 2">
    <name type="scientific">Nitrosospira multiformis</name>
    <dbReference type="NCBI Taxonomy" id="1231"/>
    <lineage>
        <taxon>Bacteria</taxon>
        <taxon>Pseudomonadati</taxon>
        <taxon>Pseudomonadota</taxon>
        <taxon>Betaproteobacteria</taxon>
        <taxon>Nitrosomonadales</taxon>
        <taxon>Nitrosomonadaceae</taxon>
        <taxon>Nitrosospira</taxon>
    </lineage>
</organism>
<dbReference type="InterPro" id="IPR012334">
    <property type="entry name" value="Pectin_lyas_fold"/>
</dbReference>
<accession>A0A1I0CZ22</accession>
<evidence type="ECO:0000313" key="1">
    <source>
        <dbReference type="EMBL" id="SET24750.1"/>
    </source>
</evidence>
<dbReference type="InterPro" id="IPR006626">
    <property type="entry name" value="PbH1"/>
</dbReference>
<evidence type="ECO:0000313" key="2">
    <source>
        <dbReference type="Proteomes" id="UP000183339"/>
    </source>
</evidence>
<dbReference type="Proteomes" id="UP000183339">
    <property type="component" value="Unassembled WGS sequence"/>
</dbReference>
<dbReference type="OrthoDB" id="8566458at2"/>
<dbReference type="AlphaFoldDB" id="A0A1I0CZ22"/>
<dbReference type="SUPFAM" id="SSF51126">
    <property type="entry name" value="Pectin lyase-like"/>
    <property type="match status" value="2"/>
</dbReference>
<dbReference type="RefSeq" id="WP_074706986.1">
    <property type="nucleotide sequence ID" value="NZ_FOHI01000004.1"/>
</dbReference>
<dbReference type="SMART" id="SM00710">
    <property type="entry name" value="PbH1"/>
    <property type="match status" value="9"/>
</dbReference>
<reference evidence="1 2" key="1">
    <citation type="submission" date="2016-10" db="EMBL/GenBank/DDBJ databases">
        <authorList>
            <person name="de Groot N.N."/>
        </authorList>
    </citation>
    <scope>NUCLEOTIDE SEQUENCE [LARGE SCALE GENOMIC DNA]</scope>
    <source>
        <strain evidence="1 2">Nl7</strain>
    </source>
</reference>
<gene>
    <name evidence="1" type="ORF">SAMN05216412_104153</name>
</gene>
<proteinExistence type="predicted"/>
<dbReference type="Gene3D" id="2.160.20.10">
    <property type="entry name" value="Single-stranded right-handed beta-helix, Pectin lyase-like"/>
    <property type="match status" value="1"/>
</dbReference>
<protein>
    <recommendedName>
        <fullName evidence="3">Parallel beta helix pectate lyase-like protein</fullName>
    </recommendedName>
</protein>
<dbReference type="InterPro" id="IPR011050">
    <property type="entry name" value="Pectin_lyase_fold/virulence"/>
</dbReference>
<evidence type="ECO:0008006" key="3">
    <source>
        <dbReference type="Google" id="ProtNLM"/>
    </source>
</evidence>
<name>A0A1I0CZ22_9PROT</name>